<name>A0A8H3PK25_9LECA</name>
<dbReference type="OrthoDB" id="5396515at2759"/>
<dbReference type="EMBL" id="CAJPDR010001033">
    <property type="protein sequence ID" value="CAF9943441.1"/>
    <property type="molecule type" value="Genomic_DNA"/>
</dbReference>
<accession>A0A8H3PK25</accession>
<keyword evidence="3" id="KW-1185">Reference proteome</keyword>
<gene>
    <name evidence="2" type="ORF">ALECFALPRED_000359</name>
</gene>
<comment type="caution">
    <text evidence="2">The sequence shown here is derived from an EMBL/GenBank/DDBJ whole genome shotgun (WGS) entry which is preliminary data.</text>
</comment>
<feature type="region of interest" description="Disordered" evidence="1">
    <location>
        <begin position="116"/>
        <end position="178"/>
    </location>
</feature>
<protein>
    <submittedName>
        <fullName evidence="2">Uncharacterized protein</fullName>
    </submittedName>
</protein>
<evidence type="ECO:0000256" key="1">
    <source>
        <dbReference type="SAM" id="MobiDB-lite"/>
    </source>
</evidence>
<organism evidence="2 3">
    <name type="scientific">Alectoria fallacina</name>
    <dbReference type="NCBI Taxonomy" id="1903189"/>
    <lineage>
        <taxon>Eukaryota</taxon>
        <taxon>Fungi</taxon>
        <taxon>Dikarya</taxon>
        <taxon>Ascomycota</taxon>
        <taxon>Pezizomycotina</taxon>
        <taxon>Lecanoromycetes</taxon>
        <taxon>OSLEUM clade</taxon>
        <taxon>Lecanoromycetidae</taxon>
        <taxon>Lecanorales</taxon>
        <taxon>Lecanorineae</taxon>
        <taxon>Parmeliaceae</taxon>
        <taxon>Alectoria</taxon>
    </lineage>
</organism>
<feature type="compositionally biased region" description="Polar residues" evidence="1">
    <location>
        <begin position="118"/>
        <end position="127"/>
    </location>
</feature>
<feature type="compositionally biased region" description="Basic residues" evidence="1">
    <location>
        <begin position="146"/>
        <end position="164"/>
    </location>
</feature>
<proteinExistence type="predicted"/>
<dbReference type="AlphaFoldDB" id="A0A8H3PK25"/>
<evidence type="ECO:0000313" key="2">
    <source>
        <dbReference type="EMBL" id="CAF9943441.1"/>
    </source>
</evidence>
<dbReference type="Proteomes" id="UP000664203">
    <property type="component" value="Unassembled WGS sequence"/>
</dbReference>
<sequence>MALFFLRFPPKSAENRKVINVCEYCRNKGLGAELAASKLKDGIVHLTIDQLEKAESSGDDLNRGDIDRLWEALIDEACEKDCDCAQVLRQHVHCNELKQFWAATSINWSKVQLRLSKPKQNAKTNKANKPETKDDVPPTPLGKNYKANRRYKKSKQRRKQRAKQAKVPTSTTDTAQAPLPYPAPPAGFSNHAFGGLQEARPPALQSALPVASPVNPVQTVLGFPITFVATLPSHQKRVQKAIPSPPILTPSTLDISDADNSLLNSTLAAVIPITFTIIPSLPLDEPVLDRRYTLILTLHALGDLAIDDFNGQQQAQTWRASSQPVAVDILGPSMVVESALAFRRFAVWGIYKAVHLMVAVDDFRPRNYRLYWQGSLVGFVGFNRGAQGALGIGNGTANETGTAVQQNTFSVSPNSLLNDTTADLGDDDTAFSFQVHGHTIGEPNVYMTLFTGILKAAPYSKTARVEDFFVNSRAFSTYLSFQEREDPGPVGPFFRYEQLIHLCTRLPTWVMSHGDQWTEAEMVVLINGTVVGAGVLRWQHGPGTDGGHVSTS</sequence>
<evidence type="ECO:0000313" key="3">
    <source>
        <dbReference type="Proteomes" id="UP000664203"/>
    </source>
</evidence>
<reference evidence="2" key="1">
    <citation type="submission" date="2021-03" db="EMBL/GenBank/DDBJ databases">
        <authorList>
            <person name="Tagirdzhanova G."/>
        </authorList>
    </citation>
    <scope>NUCLEOTIDE SEQUENCE</scope>
</reference>